<name>A0A3A8B5H1_9RHOB</name>
<feature type="domain" description="YjiS-like" evidence="2">
    <location>
        <begin position="29"/>
        <end position="63"/>
    </location>
</feature>
<feature type="region of interest" description="Disordered" evidence="1">
    <location>
        <begin position="77"/>
        <end position="96"/>
    </location>
</feature>
<dbReference type="AlphaFoldDB" id="A0A3A8B5H1"/>
<sequence length="96" mass="10917">MQSTLKHRNHFAQPASQDAGGSGALRRWLRAATRRWRQRRMTAALNALDDRMLRDIGLIRADIPRAVRTFDERELRMTPLAPPRADRTPACQPASA</sequence>
<proteinExistence type="predicted"/>
<dbReference type="OrthoDB" id="7876746at2"/>
<evidence type="ECO:0000313" key="3">
    <source>
        <dbReference type="EMBL" id="RKF14766.1"/>
    </source>
</evidence>
<evidence type="ECO:0000256" key="1">
    <source>
        <dbReference type="SAM" id="MobiDB-lite"/>
    </source>
</evidence>
<feature type="region of interest" description="Disordered" evidence="1">
    <location>
        <begin position="1"/>
        <end position="22"/>
    </location>
</feature>
<accession>A0A3A8B5H1</accession>
<gene>
    <name evidence="3" type="ORF">D6850_07760</name>
</gene>
<feature type="compositionally biased region" description="Basic residues" evidence="1">
    <location>
        <begin position="1"/>
        <end position="10"/>
    </location>
</feature>
<keyword evidence="4" id="KW-1185">Reference proteome</keyword>
<evidence type="ECO:0000259" key="2">
    <source>
        <dbReference type="Pfam" id="PF06568"/>
    </source>
</evidence>
<protein>
    <submittedName>
        <fullName evidence="3">DUF1127 domain-containing protein</fullName>
    </submittedName>
</protein>
<dbReference type="RefSeq" id="WP_121165565.1">
    <property type="nucleotide sequence ID" value="NZ_RAPE01000002.1"/>
</dbReference>
<comment type="caution">
    <text evidence="3">The sequence shown here is derived from an EMBL/GenBank/DDBJ whole genome shotgun (WGS) entry which is preliminary data.</text>
</comment>
<reference evidence="3 4" key="1">
    <citation type="submission" date="2018-09" db="EMBL/GenBank/DDBJ databases">
        <title>Roseovarius spongiae sp. nov., isolated from a marine sponge.</title>
        <authorList>
            <person name="Zhuang L."/>
            <person name="Luo L."/>
        </authorList>
    </citation>
    <scope>NUCLEOTIDE SEQUENCE [LARGE SCALE GENOMIC DNA]</scope>
    <source>
        <strain evidence="3 4">HN-E21</strain>
    </source>
</reference>
<organism evidence="3 4">
    <name type="scientific">Roseovarius spongiae</name>
    <dbReference type="NCBI Taxonomy" id="2320272"/>
    <lineage>
        <taxon>Bacteria</taxon>
        <taxon>Pseudomonadati</taxon>
        <taxon>Pseudomonadota</taxon>
        <taxon>Alphaproteobacteria</taxon>
        <taxon>Rhodobacterales</taxon>
        <taxon>Roseobacteraceae</taxon>
        <taxon>Roseovarius</taxon>
    </lineage>
</organism>
<evidence type="ECO:0000313" key="4">
    <source>
        <dbReference type="Proteomes" id="UP000281128"/>
    </source>
</evidence>
<dbReference type="Pfam" id="PF06568">
    <property type="entry name" value="YjiS-like"/>
    <property type="match status" value="1"/>
</dbReference>
<dbReference type="InterPro" id="IPR009506">
    <property type="entry name" value="YjiS-like"/>
</dbReference>
<dbReference type="Proteomes" id="UP000281128">
    <property type="component" value="Unassembled WGS sequence"/>
</dbReference>
<dbReference type="EMBL" id="RAPE01000002">
    <property type="protein sequence ID" value="RKF14766.1"/>
    <property type="molecule type" value="Genomic_DNA"/>
</dbReference>